<feature type="domain" description="Peptidase M20 dimerisation" evidence="11">
    <location>
        <begin position="208"/>
        <end position="310"/>
    </location>
</feature>
<dbReference type="GO" id="GO:0045148">
    <property type="term" value="F:tripeptide aminopeptidase activity"/>
    <property type="evidence" value="ECO:0007669"/>
    <property type="project" value="UniProtKB-UniRule"/>
</dbReference>
<dbReference type="InterPro" id="IPR001261">
    <property type="entry name" value="ArgE/DapE_CS"/>
</dbReference>
<dbReference type="GO" id="GO:0008270">
    <property type="term" value="F:zinc ion binding"/>
    <property type="evidence" value="ECO:0007669"/>
    <property type="project" value="InterPro"/>
</dbReference>
<dbReference type="SUPFAM" id="SSF53187">
    <property type="entry name" value="Zn-dependent exopeptidases"/>
    <property type="match status" value="1"/>
</dbReference>
<keyword evidence="13" id="KW-1185">Reference proteome</keyword>
<evidence type="ECO:0000256" key="9">
    <source>
        <dbReference type="PIRSR" id="PIRSR037215-2"/>
    </source>
</evidence>
<feature type="binding site" evidence="9">
    <location>
        <position position="198"/>
    </location>
    <ligand>
        <name>Zn(2+)</name>
        <dbReference type="ChEBI" id="CHEBI:29105"/>
        <label>1</label>
    </ligand>
</feature>
<dbReference type="Pfam" id="PF07687">
    <property type="entry name" value="M20_dimer"/>
    <property type="match status" value="1"/>
</dbReference>
<dbReference type="GO" id="GO:0008237">
    <property type="term" value="F:metallopeptidase activity"/>
    <property type="evidence" value="ECO:0007669"/>
    <property type="project" value="UniProtKB-KW"/>
</dbReference>
<dbReference type="InterPro" id="IPR010161">
    <property type="entry name" value="Peptidase_M20B"/>
</dbReference>
<keyword evidence="6" id="KW-0482">Metalloprotease</keyword>
<reference evidence="12 13" key="1">
    <citation type="submission" date="2019-02" db="EMBL/GenBank/DDBJ databases">
        <title>Deep-cultivation of Planctomycetes and their phenomic and genomic characterization uncovers novel biology.</title>
        <authorList>
            <person name="Wiegand S."/>
            <person name="Jogler M."/>
            <person name="Boedeker C."/>
            <person name="Pinto D."/>
            <person name="Vollmers J."/>
            <person name="Rivas-Marin E."/>
            <person name="Kohn T."/>
            <person name="Peeters S.H."/>
            <person name="Heuer A."/>
            <person name="Rast P."/>
            <person name="Oberbeckmann S."/>
            <person name="Bunk B."/>
            <person name="Jeske O."/>
            <person name="Meyerdierks A."/>
            <person name="Storesund J.E."/>
            <person name="Kallscheuer N."/>
            <person name="Luecker S."/>
            <person name="Lage O.M."/>
            <person name="Pohl T."/>
            <person name="Merkel B.J."/>
            <person name="Hornburger P."/>
            <person name="Mueller R.-W."/>
            <person name="Bruemmer F."/>
            <person name="Labrenz M."/>
            <person name="Spormann A.M."/>
            <person name="Op Den Camp H."/>
            <person name="Overmann J."/>
            <person name="Amann R."/>
            <person name="Jetten M.S.M."/>
            <person name="Mascher T."/>
            <person name="Medema M.H."/>
            <person name="Devos D.P."/>
            <person name="Kaster A.-K."/>
            <person name="Ovreas L."/>
            <person name="Rohde M."/>
            <person name="Galperin M.Y."/>
            <person name="Jogler C."/>
        </authorList>
    </citation>
    <scope>NUCLEOTIDE SEQUENCE [LARGE SCALE GENOMIC DNA]</scope>
    <source>
        <strain evidence="12 13">CA54</strain>
    </source>
</reference>
<dbReference type="GO" id="GO:0006518">
    <property type="term" value="P:peptide metabolic process"/>
    <property type="evidence" value="ECO:0007669"/>
    <property type="project" value="InterPro"/>
</dbReference>
<evidence type="ECO:0000256" key="2">
    <source>
        <dbReference type="ARBA" id="ARBA00022670"/>
    </source>
</evidence>
<comment type="similarity">
    <text evidence="1">Belongs to the peptidase M20B family.</text>
</comment>
<organism evidence="12 13">
    <name type="scientific">Symmachiella macrocystis</name>
    <dbReference type="NCBI Taxonomy" id="2527985"/>
    <lineage>
        <taxon>Bacteria</taxon>
        <taxon>Pseudomonadati</taxon>
        <taxon>Planctomycetota</taxon>
        <taxon>Planctomycetia</taxon>
        <taxon>Planctomycetales</taxon>
        <taxon>Planctomycetaceae</taxon>
        <taxon>Symmachiella</taxon>
    </lineage>
</organism>
<comment type="caution">
    <text evidence="12">The sequence shown here is derived from an EMBL/GenBank/DDBJ whole genome shotgun (WGS) entry which is preliminary data.</text>
</comment>
<dbReference type="PIRSF" id="PIRSF037215">
    <property type="entry name" value="Peptidase_M20B"/>
    <property type="match status" value="1"/>
</dbReference>
<evidence type="ECO:0000256" key="6">
    <source>
        <dbReference type="ARBA" id="ARBA00023049"/>
    </source>
</evidence>
<feature type="compositionally biased region" description="Polar residues" evidence="10">
    <location>
        <begin position="364"/>
        <end position="380"/>
    </location>
</feature>
<feature type="binding site" evidence="9">
    <location>
        <position position="176"/>
    </location>
    <ligand>
        <name>Zn(2+)</name>
        <dbReference type="ChEBI" id="CHEBI:29105"/>
        <label>2</label>
    </ligand>
</feature>
<comment type="cofactor">
    <cofactor evidence="9">
        <name>Zn(2+)</name>
        <dbReference type="ChEBI" id="CHEBI:29105"/>
    </cofactor>
    <text evidence="9">Binds 2 Zn(2+) ions per subunit.</text>
</comment>
<protein>
    <recommendedName>
        <fullName evidence="7">Peptidase T</fullName>
        <ecNumber evidence="7">3.4.11.4</ecNumber>
    </recommendedName>
</protein>
<feature type="binding site" evidence="9">
    <location>
        <position position="381"/>
    </location>
    <ligand>
        <name>Zn(2+)</name>
        <dbReference type="ChEBI" id="CHEBI:29105"/>
        <label>2</label>
    </ligand>
</feature>
<evidence type="ECO:0000256" key="1">
    <source>
        <dbReference type="ARBA" id="ARBA00009692"/>
    </source>
</evidence>
<dbReference type="GO" id="GO:0006508">
    <property type="term" value="P:proteolysis"/>
    <property type="evidence" value="ECO:0007669"/>
    <property type="project" value="UniProtKB-UniRule"/>
</dbReference>
<keyword evidence="5 9" id="KW-0862">Zinc</keyword>
<proteinExistence type="inferred from homology"/>
<dbReference type="AlphaFoldDB" id="A0A5C6BH90"/>
<dbReference type="Gene3D" id="3.30.70.360">
    <property type="match status" value="1"/>
</dbReference>
<dbReference type="GO" id="GO:0005829">
    <property type="term" value="C:cytosol"/>
    <property type="evidence" value="ECO:0007669"/>
    <property type="project" value="TreeGrafter"/>
</dbReference>
<feature type="binding site" evidence="9">
    <location>
        <position position="78"/>
    </location>
    <ligand>
        <name>Zn(2+)</name>
        <dbReference type="ChEBI" id="CHEBI:29105"/>
        <label>1</label>
    </ligand>
</feature>
<keyword evidence="2" id="KW-0645">Protease</keyword>
<evidence type="ECO:0000256" key="8">
    <source>
        <dbReference type="PIRSR" id="PIRSR037215-1"/>
    </source>
</evidence>
<feature type="active site" evidence="8">
    <location>
        <position position="80"/>
    </location>
</feature>
<dbReference type="EMBL" id="SJPP01000001">
    <property type="protein sequence ID" value="TWU11320.1"/>
    <property type="molecule type" value="Genomic_DNA"/>
</dbReference>
<accession>A0A5C6BH90</accession>
<evidence type="ECO:0000259" key="11">
    <source>
        <dbReference type="Pfam" id="PF07687"/>
    </source>
</evidence>
<dbReference type="PROSITE" id="PS00759">
    <property type="entry name" value="ARGE_DAPE_CPG2_2"/>
    <property type="match status" value="1"/>
</dbReference>
<keyword evidence="3 9" id="KW-0479">Metal-binding</keyword>
<evidence type="ECO:0000256" key="7">
    <source>
        <dbReference type="NCBIfam" id="TIGR01882"/>
    </source>
</evidence>
<keyword evidence="4 12" id="KW-0378">Hydrolase</keyword>
<dbReference type="OrthoDB" id="9804934at2"/>
<dbReference type="InterPro" id="IPR011650">
    <property type="entry name" value="Peptidase_M20_dimer"/>
</dbReference>
<feature type="binding site" evidence="9">
    <location>
        <position position="141"/>
    </location>
    <ligand>
        <name>Zn(2+)</name>
        <dbReference type="ChEBI" id="CHEBI:29105"/>
        <label>2</label>
    </ligand>
</feature>
<dbReference type="Gene3D" id="3.40.630.10">
    <property type="entry name" value="Zn peptidases"/>
    <property type="match status" value="1"/>
</dbReference>
<dbReference type="PANTHER" id="PTHR42994:SF1">
    <property type="entry name" value="PEPTIDASE T"/>
    <property type="match status" value="1"/>
</dbReference>
<evidence type="ECO:0000313" key="13">
    <source>
        <dbReference type="Proteomes" id="UP000320735"/>
    </source>
</evidence>
<dbReference type="EC" id="3.4.11.4" evidence="7"/>
<dbReference type="PANTHER" id="PTHR42994">
    <property type="entry name" value="PEPTIDASE T"/>
    <property type="match status" value="1"/>
</dbReference>
<evidence type="ECO:0000313" key="12">
    <source>
        <dbReference type="EMBL" id="TWU11320.1"/>
    </source>
</evidence>
<feature type="region of interest" description="Disordered" evidence="10">
    <location>
        <begin position="364"/>
        <end position="384"/>
    </location>
</feature>
<name>A0A5C6BH90_9PLAN</name>
<dbReference type="InterPro" id="IPR036264">
    <property type="entry name" value="Bact_exopeptidase_dim_dom"/>
</dbReference>
<dbReference type="Proteomes" id="UP000320735">
    <property type="component" value="Unassembled WGS sequence"/>
</dbReference>
<dbReference type="NCBIfam" id="NF003976">
    <property type="entry name" value="PRK05469.1"/>
    <property type="match status" value="1"/>
</dbReference>
<dbReference type="NCBIfam" id="NF009920">
    <property type="entry name" value="PRK13381.1"/>
    <property type="match status" value="1"/>
</dbReference>
<keyword evidence="12" id="KW-0031">Aminopeptidase</keyword>
<evidence type="ECO:0000256" key="5">
    <source>
        <dbReference type="ARBA" id="ARBA00022833"/>
    </source>
</evidence>
<feature type="binding site" evidence="9">
    <location>
        <position position="141"/>
    </location>
    <ligand>
        <name>Zn(2+)</name>
        <dbReference type="ChEBI" id="CHEBI:29105"/>
        <label>1</label>
    </ligand>
</feature>
<dbReference type="InterPro" id="IPR002933">
    <property type="entry name" value="Peptidase_M20"/>
</dbReference>
<dbReference type="NCBIfam" id="TIGR01882">
    <property type="entry name" value="peptidase-T"/>
    <property type="match status" value="1"/>
</dbReference>
<feature type="active site" description="Proton acceptor" evidence="8">
    <location>
        <position position="175"/>
    </location>
</feature>
<dbReference type="SUPFAM" id="SSF55031">
    <property type="entry name" value="Bacterial exopeptidase dimerisation domain"/>
    <property type="match status" value="1"/>
</dbReference>
<dbReference type="RefSeq" id="WP_146368942.1">
    <property type="nucleotide sequence ID" value="NZ_SJPP01000001.1"/>
</dbReference>
<gene>
    <name evidence="12" type="primary">pepT</name>
    <name evidence="12" type="ORF">CA54_01260</name>
</gene>
<evidence type="ECO:0000256" key="4">
    <source>
        <dbReference type="ARBA" id="ARBA00022801"/>
    </source>
</evidence>
<evidence type="ECO:0000256" key="10">
    <source>
        <dbReference type="SAM" id="MobiDB-lite"/>
    </source>
</evidence>
<evidence type="ECO:0000256" key="3">
    <source>
        <dbReference type="ARBA" id="ARBA00022723"/>
    </source>
</evidence>
<dbReference type="Pfam" id="PF01546">
    <property type="entry name" value="Peptidase_M20"/>
    <property type="match status" value="1"/>
</dbReference>
<sequence length="411" mass="44438">MTTLLDRFLRYVRIDTQADETSDTSPSTSKQLTLSRLLAEECEAIGLADVSCDKFGNVMATIPATVDHDAPVIVWVAHVDTSPEFTAENVKPIVHENYSGGDIVLPGDSTQVIRVDDNPVLRELIGSTIITTDGTTLLGADDKAGVAVIMTAAAWLICDNTLPRGPVRVCFTCDEEIGRGTENLDLKKLGGVCGYTLDGEGRGMIDNETFSADQAVITVTGVNTHPSKGKGVMVNAIRILSRYIAAMPTDWLSPETTDDRNGFLHPYVFEGGVAQSTARIILRDFDTAKLAEYAELLEEIAEPLREEFPEAKIDVAISQQYRNMADGLKTEPRAVAKAVEAMQAVGIDPLLSIIRGGTDGSLLTEQGLPTPNLSTGQHNPHSPREWASLDEMQTAADVLIKLAEAWSTERV</sequence>